<evidence type="ECO:0000259" key="1">
    <source>
        <dbReference type="Pfam" id="PF01880"/>
    </source>
</evidence>
<dbReference type="InterPro" id="IPR036073">
    <property type="entry name" value="Desulfoferrodoxin_Fe-bd_dom_sf"/>
</dbReference>
<comment type="caution">
    <text evidence="2">The sequence shown here is derived from an EMBL/GenBank/DDBJ whole genome shotgun (WGS) entry which is preliminary data.</text>
</comment>
<dbReference type="EMBL" id="PDHH01000005">
    <property type="protein sequence ID" value="PSM51785.1"/>
    <property type="molecule type" value="Genomic_DNA"/>
</dbReference>
<evidence type="ECO:0000313" key="2">
    <source>
        <dbReference type="EMBL" id="PSM51785.1"/>
    </source>
</evidence>
<dbReference type="GO" id="GO:0016491">
    <property type="term" value="F:oxidoreductase activity"/>
    <property type="evidence" value="ECO:0007669"/>
    <property type="project" value="InterPro"/>
</dbReference>
<dbReference type="Proteomes" id="UP000240535">
    <property type="component" value="Unassembled WGS sequence"/>
</dbReference>
<reference evidence="3" key="1">
    <citation type="submission" date="2017-10" db="EMBL/GenBank/DDBJ databases">
        <title>Campylobacter species from seals.</title>
        <authorList>
            <person name="Gilbert M.J."/>
            <person name="Zomer A.L."/>
            <person name="Timmerman A.J."/>
            <person name="Duim B."/>
            <person name="Wagenaar J.A."/>
        </authorList>
    </citation>
    <scope>NUCLEOTIDE SEQUENCE [LARGE SCALE GENOMIC DNA]</scope>
    <source>
        <strain evidence="3">17S00004-5</strain>
    </source>
</reference>
<dbReference type="Gene3D" id="2.60.40.730">
    <property type="entry name" value="SOR catalytic domain"/>
    <property type="match status" value="1"/>
</dbReference>
<dbReference type="RefSeq" id="WP_106871906.1">
    <property type="nucleotide sequence ID" value="NZ_CP053841.1"/>
</dbReference>
<evidence type="ECO:0000313" key="3">
    <source>
        <dbReference type="Proteomes" id="UP000240535"/>
    </source>
</evidence>
<organism evidence="2 3">
    <name type="scientific">Campylobacter blaseri</name>
    <dbReference type="NCBI Taxonomy" id="2042961"/>
    <lineage>
        <taxon>Bacteria</taxon>
        <taxon>Pseudomonadati</taxon>
        <taxon>Campylobacterota</taxon>
        <taxon>Epsilonproteobacteria</taxon>
        <taxon>Campylobacterales</taxon>
        <taxon>Campylobacteraceae</taxon>
        <taxon>Campylobacter</taxon>
    </lineage>
</organism>
<name>A0A2P8QZV1_9BACT</name>
<dbReference type="InterPro" id="IPR002742">
    <property type="entry name" value="Desulfoferrodoxin_Fe-bd_dom"/>
</dbReference>
<dbReference type="Pfam" id="PF01880">
    <property type="entry name" value="Desulfoferrodox"/>
    <property type="match status" value="1"/>
</dbReference>
<gene>
    <name evidence="2" type="ORF">CQ405_06565</name>
</gene>
<dbReference type="OrthoDB" id="9814936at2"/>
<proteinExistence type="predicted"/>
<dbReference type="AlphaFoldDB" id="A0A2P8QZV1"/>
<dbReference type="GO" id="GO:0005506">
    <property type="term" value="F:iron ion binding"/>
    <property type="evidence" value="ECO:0007669"/>
    <property type="project" value="InterPro"/>
</dbReference>
<sequence length="141" mass="15663">MKRRDALKALAISAVAVSSLSAYDEKLIVNKQDMVVKDPKNPTDFEAKHLPAIHIGNKDEKGYTLVEITVGQLGIIHPSEANHWIYKIDLYADDKLVSVVNLEPVISRGYLSARVKLDDVKVLKSTAFCNLHGNFTATLYL</sequence>
<keyword evidence="3" id="KW-1185">Reference proteome</keyword>
<dbReference type="SUPFAM" id="SSF49367">
    <property type="entry name" value="Superoxide reductase-like"/>
    <property type="match status" value="1"/>
</dbReference>
<protein>
    <submittedName>
        <fullName evidence="2">Twin-arginine translocation pathway signal protein</fullName>
    </submittedName>
</protein>
<accession>A0A2P8QZV1</accession>
<feature type="domain" description="Desulfoferrodoxin ferrous iron-binding" evidence="1">
    <location>
        <begin position="44"/>
        <end position="134"/>
    </location>
</feature>